<dbReference type="SUPFAM" id="SSF52096">
    <property type="entry name" value="ClpP/crotonase"/>
    <property type="match status" value="1"/>
</dbReference>
<dbReference type="EMBL" id="OY726397">
    <property type="protein sequence ID" value="CAJ1510694.1"/>
    <property type="molecule type" value="Genomic_DNA"/>
</dbReference>
<dbReference type="PANTHER" id="PTHR43802">
    <property type="entry name" value="ENOYL-COA HYDRATASE"/>
    <property type="match status" value="1"/>
</dbReference>
<evidence type="ECO:0000256" key="1">
    <source>
        <dbReference type="ARBA" id="ARBA00005254"/>
    </source>
</evidence>
<sequence length="284" mass="29676">MTQAGMGAAQTLDTGTDTVLAETIDGVGVITLNRPQRRNALHVEMYAAVPALLQRFADDDGVGAVVITGAGGAFCAGGDVRDGGSAKLVSTGDPEELVRSRAELLTEHARMVTLLHAMPKVTIAALPGAAVGAGMSIALAADLRIAARSARLVPGWSKLAFSGDFGGAWFLTRLVGPAKALELLIGDSPIDAAAGTELGLFNRVVEDSELPAATLRWAAQIAAGPTYAFAGTKANILDAHRLSLEEALRQESERMVRSGMTQEHRDAVQRWLANAAKTGGKRER</sequence>
<protein>
    <submittedName>
        <fullName evidence="2">Enoyl-CoA hydratase-related protein</fullName>
    </submittedName>
</protein>
<dbReference type="PANTHER" id="PTHR43802:SF1">
    <property type="entry name" value="IP11341P-RELATED"/>
    <property type="match status" value="1"/>
</dbReference>
<keyword evidence="3" id="KW-1185">Reference proteome</keyword>
<dbReference type="CDD" id="cd06558">
    <property type="entry name" value="crotonase-like"/>
    <property type="match status" value="1"/>
</dbReference>
<reference evidence="2 3" key="1">
    <citation type="submission" date="2023-08" db="EMBL/GenBank/DDBJ databases">
        <authorList>
            <person name="Folkvardsen B D."/>
            <person name="Norman A."/>
        </authorList>
    </citation>
    <scope>NUCLEOTIDE SEQUENCE [LARGE SCALE GENOMIC DNA]</scope>
    <source>
        <strain evidence="2 3">Mu0053</strain>
    </source>
</reference>
<dbReference type="InterPro" id="IPR029045">
    <property type="entry name" value="ClpP/crotonase-like_dom_sf"/>
</dbReference>
<dbReference type="InterPro" id="IPR001753">
    <property type="entry name" value="Enoyl-CoA_hydra/iso"/>
</dbReference>
<accession>A0ABM9M698</accession>
<gene>
    <name evidence="2" type="ORF">MU0053_004739</name>
</gene>
<dbReference type="Gene3D" id="3.90.226.10">
    <property type="entry name" value="2-enoyl-CoA Hydratase, Chain A, domain 1"/>
    <property type="match status" value="1"/>
</dbReference>
<dbReference type="Proteomes" id="UP001190465">
    <property type="component" value="Chromosome"/>
</dbReference>
<organism evidence="2 3">
    <name type="scientific">[Mycobacterium] burgundiense</name>
    <dbReference type="NCBI Taxonomy" id="3064286"/>
    <lineage>
        <taxon>Bacteria</taxon>
        <taxon>Bacillati</taxon>
        <taxon>Actinomycetota</taxon>
        <taxon>Actinomycetes</taxon>
        <taxon>Mycobacteriales</taxon>
        <taxon>Mycobacteriaceae</taxon>
        <taxon>Mycolicibacterium</taxon>
    </lineage>
</organism>
<name>A0ABM9M698_9MYCO</name>
<dbReference type="RefSeq" id="WP_308480007.1">
    <property type="nucleotide sequence ID" value="NZ_OY726397.1"/>
</dbReference>
<evidence type="ECO:0000313" key="3">
    <source>
        <dbReference type="Proteomes" id="UP001190465"/>
    </source>
</evidence>
<dbReference type="Pfam" id="PF00378">
    <property type="entry name" value="ECH_1"/>
    <property type="match status" value="1"/>
</dbReference>
<proteinExistence type="inferred from homology"/>
<comment type="similarity">
    <text evidence="1">Belongs to the enoyl-CoA hydratase/isomerase family.</text>
</comment>
<evidence type="ECO:0000313" key="2">
    <source>
        <dbReference type="EMBL" id="CAJ1510694.1"/>
    </source>
</evidence>